<name>A0A6A0ALT7_HAELA</name>
<proteinExistence type="predicted"/>
<dbReference type="EMBL" id="BLLF01008161">
    <property type="protein sequence ID" value="GFH33273.1"/>
    <property type="molecule type" value="Genomic_DNA"/>
</dbReference>
<keyword evidence="2" id="KW-1185">Reference proteome</keyword>
<dbReference type="Proteomes" id="UP000485058">
    <property type="component" value="Unassembled WGS sequence"/>
</dbReference>
<organism evidence="1 2">
    <name type="scientific">Haematococcus lacustris</name>
    <name type="common">Green alga</name>
    <name type="synonym">Haematococcus pluvialis</name>
    <dbReference type="NCBI Taxonomy" id="44745"/>
    <lineage>
        <taxon>Eukaryota</taxon>
        <taxon>Viridiplantae</taxon>
        <taxon>Chlorophyta</taxon>
        <taxon>core chlorophytes</taxon>
        <taxon>Chlorophyceae</taxon>
        <taxon>CS clade</taxon>
        <taxon>Chlamydomonadales</taxon>
        <taxon>Haematococcaceae</taxon>
        <taxon>Haematococcus</taxon>
    </lineage>
</organism>
<evidence type="ECO:0000313" key="2">
    <source>
        <dbReference type="Proteomes" id="UP000485058"/>
    </source>
</evidence>
<protein>
    <submittedName>
        <fullName evidence="1">Uncharacterized protein</fullName>
    </submittedName>
</protein>
<gene>
    <name evidence="1" type="ORF">HaLaN_32618</name>
</gene>
<sequence>MALHDLRTGCEGRAQEKDGVGVVQAEVHFLFMPAGTTPVAQLDAGTATEDIKLDLNCKYLKPLSLVWAVAAHPPSTSTA</sequence>
<accession>A0A6A0ALT7</accession>
<comment type="caution">
    <text evidence="1">The sequence shown here is derived from an EMBL/GenBank/DDBJ whole genome shotgun (WGS) entry which is preliminary data.</text>
</comment>
<evidence type="ECO:0000313" key="1">
    <source>
        <dbReference type="EMBL" id="GFH33273.1"/>
    </source>
</evidence>
<dbReference type="AlphaFoldDB" id="A0A6A0ALT7"/>
<reference evidence="1 2" key="1">
    <citation type="submission" date="2020-02" db="EMBL/GenBank/DDBJ databases">
        <title>Draft genome sequence of Haematococcus lacustris strain NIES-144.</title>
        <authorList>
            <person name="Morimoto D."/>
            <person name="Nakagawa S."/>
            <person name="Yoshida T."/>
            <person name="Sawayama S."/>
        </authorList>
    </citation>
    <scope>NUCLEOTIDE SEQUENCE [LARGE SCALE GENOMIC DNA]</scope>
    <source>
        <strain evidence="1 2">NIES-144</strain>
    </source>
</reference>